<sequence length="384" mass="43311">MIAIARNNLSSLFLSPNSFICKSNVYLFLSVHSFSTSRVKRLIPSHCPEIYDVLVHKHGFSPEFASLAASHLPKFRSPERADSVLSFLKENSFTSAQLEKLVVYKPRILGFTIEGIRLKLKVFEDLGLSSEEIAKMLSSNQSILHLSRSNNIIPSLSLLKGLLGSNHEVARLLRKSAGFLTYDLEKVLMPNVETLKSCGIPMVRILHFLYVHPRCFLIKPDIMRKSVDRAIEMGVSLTSVHFIHAASVFSCTSQGIWEVNLQALRDSGFSDNDISTMFRKAPLVFSLSAKKIKNVIELVLATGKYNISDIVANPFSLGFSIEKRLEPRLQILGVLESRDLIKKRPALGTILVYSDGKFVDRFVRPYYNEIGKEYIPKIYIEMKL</sequence>
<dbReference type="EMBL" id="SDAM02000150">
    <property type="protein sequence ID" value="KAH6827399.1"/>
    <property type="molecule type" value="Genomic_DNA"/>
</dbReference>
<dbReference type="PANTHER" id="PTHR13068">
    <property type="entry name" value="CGI-12 PROTEIN-RELATED"/>
    <property type="match status" value="1"/>
</dbReference>
<dbReference type="Gene3D" id="1.25.70.10">
    <property type="entry name" value="Transcription termination factor 3, mitochondrial"/>
    <property type="match status" value="2"/>
</dbReference>
<evidence type="ECO:0000313" key="5">
    <source>
        <dbReference type="Proteomes" id="UP001190926"/>
    </source>
</evidence>
<keyword evidence="2" id="KW-0806">Transcription termination</keyword>
<accession>A0AAD4J583</accession>
<keyword evidence="2" id="KW-0804">Transcription</keyword>
<evidence type="ECO:0000313" key="4">
    <source>
        <dbReference type="EMBL" id="KAH6827399.1"/>
    </source>
</evidence>
<protein>
    <submittedName>
        <fullName evidence="4">Uncharacterized protein</fullName>
    </submittedName>
</protein>
<dbReference type="AlphaFoldDB" id="A0AAD4J583"/>
<proteinExistence type="inferred from homology"/>
<keyword evidence="2" id="KW-0805">Transcription regulation</keyword>
<evidence type="ECO:0000256" key="3">
    <source>
        <dbReference type="ARBA" id="ARBA00022946"/>
    </source>
</evidence>
<dbReference type="InterPro" id="IPR038538">
    <property type="entry name" value="MTERF_sf"/>
</dbReference>
<organism evidence="4 5">
    <name type="scientific">Perilla frutescens var. hirtella</name>
    <name type="common">Perilla citriodora</name>
    <name type="synonym">Perilla setoyensis</name>
    <dbReference type="NCBI Taxonomy" id="608512"/>
    <lineage>
        <taxon>Eukaryota</taxon>
        <taxon>Viridiplantae</taxon>
        <taxon>Streptophyta</taxon>
        <taxon>Embryophyta</taxon>
        <taxon>Tracheophyta</taxon>
        <taxon>Spermatophyta</taxon>
        <taxon>Magnoliopsida</taxon>
        <taxon>eudicotyledons</taxon>
        <taxon>Gunneridae</taxon>
        <taxon>Pentapetalae</taxon>
        <taxon>asterids</taxon>
        <taxon>lamiids</taxon>
        <taxon>Lamiales</taxon>
        <taxon>Lamiaceae</taxon>
        <taxon>Nepetoideae</taxon>
        <taxon>Elsholtzieae</taxon>
        <taxon>Perilla</taxon>
    </lineage>
</organism>
<dbReference type="PANTHER" id="PTHR13068:SF130">
    <property type="entry name" value="TRANSCRIPTION TERMINATION FACTOR MTERF6, CHLOROPLASTIC_MITOCHONDRIAL-LIKE"/>
    <property type="match status" value="1"/>
</dbReference>
<keyword evidence="5" id="KW-1185">Reference proteome</keyword>
<evidence type="ECO:0000256" key="1">
    <source>
        <dbReference type="ARBA" id="ARBA00007692"/>
    </source>
</evidence>
<dbReference type="SMART" id="SM00733">
    <property type="entry name" value="Mterf"/>
    <property type="match status" value="7"/>
</dbReference>
<comment type="caution">
    <text evidence="4">The sequence shown here is derived from an EMBL/GenBank/DDBJ whole genome shotgun (WGS) entry which is preliminary data.</text>
</comment>
<reference evidence="4 5" key="1">
    <citation type="journal article" date="2021" name="Nat. Commun.">
        <title>Incipient diploidization of the medicinal plant Perilla within 10,000 years.</title>
        <authorList>
            <person name="Zhang Y."/>
            <person name="Shen Q."/>
            <person name="Leng L."/>
            <person name="Zhang D."/>
            <person name="Chen S."/>
            <person name="Shi Y."/>
            <person name="Ning Z."/>
            <person name="Chen S."/>
        </authorList>
    </citation>
    <scope>NUCLEOTIDE SEQUENCE [LARGE SCALE GENOMIC DNA]</scope>
    <source>
        <strain evidence="5">cv. PC099</strain>
    </source>
</reference>
<keyword evidence="3" id="KW-0809">Transit peptide</keyword>
<dbReference type="GO" id="GO:0006353">
    <property type="term" value="P:DNA-templated transcription termination"/>
    <property type="evidence" value="ECO:0007669"/>
    <property type="project" value="UniProtKB-KW"/>
</dbReference>
<dbReference type="Pfam" id="PF02536">
    <property type="entry name" value="mTERF"/>
    <property type="match status" value="1"/>
</dbReference>
<dbReference type="GO" id="GO:0003676">
    <property type="term" value="F:nucleic acid binding"/>
    <property type="evidence" value="ECO:0007669"/>
    <property type="project" value="InterPro"/>
</dbReference>
<gene>
    <name evidence="4" type="ORF">C2S53_017954</name>
</gene>
<name>A0AAD4J583_PERFH</name>
<dbReference type="Proteomes" id="UP001190926">
    <property type="component" value="Unassembled WGS sequence"/>
</dbReference>
<evidence type="ECO:0000256" key="2">
    <source>
        <dbReference type="ARBA" id="ARBA00022472"/>
    </source>
</evidence>
<dbReference type="FunFam" id="1.25.70.10:FF:000001">
    <property type="entry name" value="Mitochondrial transcription termination factor-like"/>
    <property type="match status" value="1"/>
</dbReference>
<comment type="similarity">
    <text evidence="1">Belongs to the mTERF family.</text>
</comment>
<dbReference type="InterPro" id="IPR003690">
    <property type="entry name" value="MTERF"/>
</dbReference>